<gene>
    <name evidence="2" type="ORF">Rt10032_c04g1783</name>
</gene>
<reference evidence="2 3" key="1">
    <citation type="submission" date="2019-07" db="EMBL/GenBank/DDBJ databases">
        <title>Rhodotorula toruloides NBRC10032 genome sequencing.</title>
        <authorList>
            <person name="Shida Y."/>
            <person name="Takaku H."/>
            <person name="Ogasawara W."/>
            <person name="Mori K."/>
        </authorList>
    </citation>
    <scope>NUCLEOTIDE SEQUENCE [LARGE SCALE GENOMIC DNA]</scope>
    <source>
        <strain evidence="2 3">NBRC10032</strain>
    </source>
</reference>
<feature type="region of interest" description="Disordered" evidence="1">
    <location>
        <begin position="382"/>
        <end position="403"/>
    </location>
</feature>
<protein>
    <submittedName>
        <fullName evidence="2">Uncharacterized protein</fullName>
    </submittedName>
</protein>
<evidence type="ECO:0000313" key="2">
    <source>
        <dbReference type="EMBL" id="GEM07766.1"/>
    </source>
</evidence>
<feature type="region of interest" description="Disordered" evidence="1">
    <location>
        <begin position="26"/>
        <end position="54"/>
    </location>
</feature>
<feature type="region of interest" description="Disordered" evidence="1">
    <location>
        <begin position="290"/>
        <end position="355"/>
    </location>
</feature>
<accession>A0A511KCT9</accession>
<organism evidence="2 3">
    <name type="scientific">Rhodotorula toruloides</name>
    <name type="common">Yeast</name>
    <name type="synonym">Rhodosporidium toruloides</name>
    <dbReference type="NCBI Taxonomy" id="5286"/>
    <lineage>
        <taxon>Eukaryota</taxon>
        <taxon>Fungi</taxon>
        <taxon>Dikarya</taxon>
        <taxon>Basidiomycota</taxon>
        <taxon>Pucciniomycotina</taxon>
        <taxon>Microbotryomycetes</taxon>
        <taxon>Sporidiobolales</taxon>
        <taxon>Sporidiobolaceae</taxon>
        <taxon>Rhodotorula</taxon>
    </lineage>
</organism>
<evidence type="ECO:0000256" key="1">
    <source>
        <dbReference type="SAM" id="MobiDB-lite"/>
    </source>
</evidence>
<feature type="region of interest" description="Disordered" evidence="1">
    <location>
        <begin position="234"/>
        <end position="255"/>
    </location>
</feature>
<dbReference type="AlphaFoldDB" id="A0A511KCT9"/>
<proteinExistence type="predicted"/>
<dbReference type="Proteomes" id="UP000321518">
    <property type="component" value="Unassembled WGS sequence"/>
</dbReference>
<evidence type="ECO:0000313" key="3">
    <source>
        <dbReference type="Proteomes" id="UP000321518"/>
    </source>
</evidence>
<feature type="compositionally biased region" description="Polar residues" evidence="1">
    <location>
        <begin position="314"/>
        <end position="331"/>
    </location>
</feature>
<dbReference type="OrthoDB" id="2525594at2759"/>
<sequence length="419" mass="44681">MSPLLAVPGRASLGLLPGLSILRASDMQKEPANPRRASSFFARKQDTAPTTTDAAEGMELAQYHPGDVMRGGEGAGQAGQHRAELRLSTTCGTCGDTVAMEVPPWLLAALDGAQRTLKMMRQDQLREQEVKTIEGVAWRDHVVGGAIGFAKAVKASPLPGLIFGFIQTILAIIFYLDARFSIHQRLAVAFGVFFEGLVEIEKEVGLLRNAGEALSVGWEATVKGIIAFAKAESSHNRRPEATSAPQHPPPASEPWQASFYAATDDSYTSPPLHQSHLPPHIHDSVQFPHIQSASTTRAPSPALSHPRPLRRTHLSSPVLNSAYLSSTSPVSSPADERPPSLHSSSLSESILPPYDDATAASTSAYPSYGQAVHRVPLTRQRSVSGPDACIPPAPPSPSGSRAGWAGKAMLGLAERMKVL</sequence>
<dbReference type="EMBL" id="BJWK01000004">
    <property type="protein sequence ID" value="GEM07766.1"/>
    <property type="molecule type" value="Genomic_DNA"/>
</dbReference>
<feature type="compositionally biased region" description="Low complexity" evidence="1">
    <location>
        <begin position="340"/>
        <end position="355"/>
    </location>
</feature>
<name>A0A511KCT9_RHOTO</name>
<comment type="caution">
    <text evidence="2">The sequence shown here is derived from an EMBL/GenBank/DDBJ whole genome shotgun (WGS) entry which is preliminary data.</text>
</comment>